<evidence type="ECO:0000313" key="3">
    <source>
        <dbReference type="Proteomes" id="UP000595254"/>
    </source>
</evidence>
<feature type="domain" description="Endospore appendages core" evidence="1">
    <location>
        <begin position="43"/>
        <end position="153"/>
    </location>
</feature>
<sequence length="158" mass="17788">MPDKDEIDLIINLDHLPFPERYIYSSSSSVLNEKQKSRTKRKKKQKKTREIKDDICGHIRQKCNGKAEEYWRSIGLDPLPSGSVTVLNSSGYKMTVRADTNGNGNADIVLFSLTERDQSKSVTLDSIAKIEVTCEGDSSQICHGMYSLLIAYPKDICK</sequence>
<gene>
    <name evidence="2" type="ORF">I6J18_05280</name>
</gene>
<proteinExistence type="predicted"/>
<dbReference type="Pfam" id="PF13157">
    <property type="entry name" value="Enas"/>
    <property type="match status" value="1"/>
</dbReference>
<dbReference type="Proteomes" id="UP000595254">
    <property type="component" value="Chromosome"/>
</dbReference>
<keyword evidence="3" id="KW-1185">Reference proteome</keyword>
<evidence type="ECO:0000313" key="2">
    <source>
        <dbReference type="EMBL" id="QQT01290.1"/>
    </source>
</evidence>
<organism evidence="2 3">
    <name type="scientific">Peribacillus psychrosaccharolyticus</name>
    <name type="common">Bacillus psychrosaccharolyticus</name>
    <dbReference type="NCBI Taxonomy" id="1407"/>
    <lineage>
        <taxon>Bacteria</taxon>
        <taxon>Bacillati</taxon>
        <taxon>Bacillota</taxon>
        <taxon>Bacilli</taxon>
        <taxon>Bacillales</taxon>
        <taxon>Bacillaceae</taxon>
        <taxon>Peribacillus</taxon>
    </lineage>
</organism>
<protein>
    <recommendedName>
        <fullName evidence="1">Endospore appendages core domain-containing protein</fullName>
    </recommendedName>
</protein>
<dbReference type="InterPro" id="IPR025055">
    <property type="entry name" value="Ena_core"/>
</dbReference>
<evidence type="ECO:0000259" key="1">
    <source>
        <dbReference type="Pfam" id="PF13157"/>
    </source>
</evidence>
<dbReference type="AlphaFoldDB" id="A0A974NPA0"/>
<reference evidence="2 3" key="1">
    <citation type="submission" date="2021-01" db="EMBL/GenBank/DDBJ databases">
        <title>FDA dAtabase for Regulatory Grade micrObial Sequences (FDA-ARGOS): Supporting development and validation of Infectious Disease Dx tests.</title>
        <authorList>
            <person name="Nelson B."/>
            <person name="Plummer A."/>
            <person name="Tallon L."/>
            <person name="Sadzewicz L."/>
            <person name="Zhao X."/>
            <person name="Boylan J."/>
            <person name="Ott S."/>
            <person name="Bowen H."/>
            <person name="Vavikolanu K."/>
            <person name="Mehta A."/>
            <person name="Aluvathingal J."/>
            <person name="Nadendla S."/>
            <person name="Myers T."/>
            <person name="Yan Y."/>
            <person name="Sichtig H."/>
        </authorList>
    </citation>
    <scope>NUCLEOTIDE SEQUENCE [LARGE SCALE GENOMIC DNA]</scope>
    <source>
        <strain evidence="2 3">FDAARGOS_1161</strain>
    </source>
</reference>
<name>A0A974NPA0_PERPY</name>
<dbReference type="KEGG" id="ppsr:I6J18_05280"/>
<dbReference type="EMBL" id="CP068053">
    <property type="protein sequence ID" value="QQT01290.1"/>
    <property type="molecule type" value="Genomic_DNA"/>
</dbReference>
<accession>A0A974NPA0</accession>
<dbReference type="RefSeq" id="WP_201647954.1">
    <property type="nucleotide sequence ID" value="NZ_CP068053.1"/>
</dbReference>